<reference evidence="1 3" key="1">
    <citation type="submission" date="2018-08" db="EMBL/GenBank/DDBJ databases">
        <title>Proposal of Muricauda 72 sp.nov. and Muricauda NH166 sp.nov., isolated from seawater.</title>
        <authorList>
            <person name="Cheng H."/>
            <person name="Wu Y.-H."/>
            <person name="Guo L.-L."/>
            <person name="Xu X.-W."/>
        </authorList>
    </citation>
    <scope>NUCLEOTIDE SEQUENCE [LARGE SCALE GENOMIC DNA]</scope>
    <source>
        <strain evidence="1 3">NH166</strain>
    </source>
</reference>
<dbReference type="RefSeq" id="WP_119641523.1">
    <property type="nucleotide sequence ID" value="NZ_QXFJ01000030.1"/>
</dbReference>
<comment type="caution">
    <text evidence="1">The sequence shown here is derived from an EMBL/GenBank/DDBJ whole genome shotgun (WGS) entry which is preliminary data.</text>
</comment>
<evidence type="ECO:0000313" key="1">
    <source>
        <dbReference type="EMBL" id="RIV68684.1"/>
    </source>
</evidence>
<dbReference type="Proteomes" id="UP000284189">
    <property type="component" value="Unassembled WGS sequence"/>
</dbReference>
<protein>
    <recommendedName>
        <fullName evidence="5">DUF4065 domain-containing protein</fullName>
    </recommendedName>
</protein>
<keyword evidence="4" id="KW-1185">Reference proteome</keyword>
<organism evidence="1 3">
    <name type="scientific">Flagellimonas aequoris</name>
    <dbReference type="NCBI Taxonomy" id="2306997"/>
    <lineage>
        <taxon>Bacteria</taxon>
        <taxon>Pseudomonadati</taxon>
        <taxon>Bacteroidota</taxon>
        <taxon>Flavobacteriia</taxon>
        <taxon>Flavobacteriales</taxon>
        <taxon>Flavobacteriaceae</taxon>
        <taxon>Flagellimonas</taxon>
    </lineage>
</organism>
<gene>
    <name evidence="1" type="ORF">D2U88_15965</name>
    <name evidence="2" type="ORF">FQ019_15790</name>
</gene>
<reference evidence="2 4" key="2">
    <citation type="submission" date="2019-07" db="EMBL/GenBank/DDBJ databases">
        <title>Draft genome of two Muricauda strains isolated from deep sea.</title>
        <authorList>
            <person name="Sun C."/>
        </authorList>
    </citation>
    <scope>NUCLEOTIDE SEQUENCE [LARGE SCALE GENOMIC DNA]</scope>
    <source>
        <strain evidence="2 4">NH166</strain>
    </source>
</reference>
<name>A0A418N492_9FLAO</name>
<dbReference type="Proteomes" id="UP000321528">
    <property type="component" value="Unassembled WGS sequence"/>
</dbReference>
<dbReference type="OrthoDB" id="9816225at2"/>
<evidence type="ECO:0000313" key="2">
    <source>
        <dbReference type="EMBL" id="TXK00383.1"/>
    </source>
</evidence>
<evidence type="ECO:0000313" key="3">
    <source>
        <dbReference type="Proteomes" id="UP000284189"/>
    </source>
</evidence>
<dbReference type="AlphaFoldDB" id="A0A418N492"/>
<accession>A0A418N492</accession>
<dbReference type="EMBL" id="VNWL01000029">
    <property type="protein sequence ID" value="TXK00383.1"/>
    <property type="molecule type" value="Genomic_DNA"/>
</dbReference>
<dbReference type="EMBL" id="QXFJ01000030">
    <property type="protein sequence ID" value="RIV68684.1"/>
    <property type="molecule type" value="Genomic_DNA"/>
</dbReference>
<proteinExistence type="predicted"/>
<sequence length="239" mass="28484">MKSTNKKKNSFTIEDFEKGLMLAGYLTPQNEQEIEEVEALKEHDKNISRQKSIVYFKRAVLAAEIVNKLKEEPTFGRVKFQKLVYLCEHACHMNLQDRYLKFTAGPFDNKFMHSINQEFKKQKWYEIEYKQSGGYVKPVYYPSDNFEKYKAYYKRYFGEMNDGIETIIELFRKMATREVELKATIYYCLLEINENNQLINNKTLIENFYKFSESKIQFSETEILNSLDWMNINGVFPSI</sequence>
<evidence type="ECO:0000313" key="4">
    <source>
        <dbReference type="Proteomes" id="UP000321528"/>
    </source>
</evidence>
<evidence type="ECO:0008006" key="5">
    <source>
        <dbReference type="Google" id="ProtNLM"/>
    </source>
</evidence>